<evidence type="ECO:0000256" key="2">
    <source>
        <dbReference type="RuleBase" id="RU000682"/>
    </source>
</evidence>
<dbReference type="Proteomes" id="UP001385951">
    <property type="component" value="Unassembled WGS sequence"/>
</dbReference>
<reference evidence="5 6" key="1">
    <citation type="submission" date="2022-09" db="EMBL/GenBank/DDBJ databases">
        <authorList>
            <person name="Palmer J.M."/>
        </authorList>
    </citation>
    <scope>NUCLEOTIDE SEQUENCE [LARGE SCALE GENOMIC DNA]</scope>
    <source>
        <strain evidence="5 6">DSM 7382</strain>
    </source>
</reference>
<feature type="DNA-binding region" description="Homeobox" evidence="1">
    <location>
        <begin position="122"/>
        <end position="181"/>
    </location>
</feature>
<keyword evidence="6" id="KW-1185">Reference proteome</keyword>
<dbReference type="GO" id="GO:0000981">
    <property type="term" value="F:DNA-binding transcription factor activity, RNA polymerase II-specific"/>
    <property type="evidence" value="ECO:0007669"/>
    <property type="project" value="TreeGrafter"/>
</dbReference>
<feature type="compositionally biased region" description="Low complexity" evidence="3">
    <location>
        <begin position="41"/>
        <end position="60"/>
    </location>
</feature>
<feature type="compositionally biased region" description="Polar residues" evidence="3">
    <location>
        <begin position="14"/>
        <end position="39"/>
    </location>
</feature>
<organism evidence="5 6">
    <name type="scientific">Cerrena zonata</name>
    <dbReference type="NCBI Taxonomy" id="2478898"/>
    <lineage>
        <taxon>Eukaryota</taxon>
        <taxon>Fungi</taxon>
        <taxon>Dikarya</taxon>
        <taxon>Basidiomycota</taxon>
        <taxon>Agaricomycotina</taxon>
        <taxon>Agaricomycetes</taxon>
        <taxon>Polyporales</taxon>
        <taxon>Cerrenaceae</taxon>
        <taxon>Cerrena</taxon>
    </lineage>
</organism>
<dbReference type="InterPro" id="IPR009057">
    <property type="entry name" value="Homeodomain-like_sf"/>
</dbReference>
<sequence length="508" mass="54120">MPHSPKPNPPSNSTTDYSHDSFSTHTASKSSTLLSQHNFADQPSPEQDPSSSSPSSTQTTHFSRDSEPPTSADMEEQGNKGKGVSRSSPSGSSSQGDMADTEMDLGPSPPAEQQQTQPAPKKKRTRTLTTPQQAAVLHALLAQSRFPTTAMREEVGRSIGLSARKVQIWFQASCDRAHTANAPPLTRPPQYGPYTNVPLGSIAETSAGSPSAHQASSSRGDTLPGLGGELRFLNPPLSASSSAGAEFYAQQESFFESHRRRSSASQLSGPGVPGSSVALPGYGAEPFASRLAEYPTHSPSSYEHVTSRPSTSREPVEPSFTSRPSELHHRRRQSGGEFPITLPPLRLPRSPSPGAQSAPVQSSSAGFPITRGGALSSAPAVLPPPGVPGESTLTQQVPPYIPPPFTLEPQPLWDDPAFSPFSRPHPSAYDQVPSPTHYHHPTSMPPSLHLPSLTNLRLQEESQIILPPIRSRADTVRSTSSTHGPTPGPSAPSSYSRSYDRDPSGHHE</sequence>
<evidence type="ECO:0000256" key="1">
    <source>
        <dbReference type="PROSITE-ProRule" id="PRU00108"/>
    </source>
</evidence>
<keyword evidence="1 2" id="KW-0238">DNA-binding</keyword>
<dbReference type="SMART" id="SM00389">
    <property type="entry name" value="HOX"/>
    <property type="match status" value="1"/>
</dbReference>
<feature type="compositionally biased region" description="Basic and acidic residues" evidence="3">
    <location>
        <begin position="498"/>
        <end position="508"/>
    </location>
</feature>
<gene>
    <name evidence="5" type="ORF">QCA50_017952</name>
</gene>
<feature type="compositionally biased region" description="Low complexity" evidence="3">
    <location>
        <begin position="82"/>
        <end position="96"/>
    </location>
</feature>
<feature type="region of interest" description="Disordered" evidence="3">
    <location>
        <begin position="294"/>
        <end position="508"/>
    </location>
</feature>
<keyword evidence="1 2" id="KW-0539">Nucleus</keyword>
<comment type="subcellular location">
    <subcellularLocation>
        <location evidence="1 2">Nucleus</location>
    </subcellularLocation>
</comment>
<dbReference type="PROSITE" id="PS50071">
    <property type="entry name" value="HOMEOBOX_2"/>
    <property type="match status" value="1"/>
</dbReference>
<dbReference type="InterPro" id="IPR001356">
    <property type="entry name" value="HD"/>
</dbReference>
<name>A0AAW0FNA5_9APHY</name>
<dbReference type="EMBL" id="JASBNA010000064">
    <property type="protein sequence ID" value="KAK7679008.1"/>
    <property type="molecule type" value="Genomic_DNA"/>
</dbReference>
<dbReference type="Gene3D" id="1.10.10.60">
    <property type="entry name" value="Homeodomain-like"/>
    <property type="match status" value="1"/>
</dbReference>
<proteinExistence type="predicted"/>
<evidence type="ECO:0000313" key="5">
    <source>
        <dbReference type="EMBL" id="KAK7679008.1"/>
    </source>
</evidence>
<dbReference type="InterPro" id="IPR052631">
    <property type="entry name" value="Paired_homeobox_Bicoid"/>
</dbReference>
<feature type="region of interest" description="Disordered" evidence="3">
    <location>
        <begin position="198"/>
        <end position="230"/>
    </location>
</feature>
<dbReference type="PANTHER" id="PTHR46255:SF3">
    <property type="entry name" value="HOMEOBOX DOMAIN-CONTAINING PROTEIN"/>
    <property type="match status" value="1"/>
</dbReference>
<dbReference type="AlphaFoldDB" id="A0AAW0FNA5"/>
<dbReference type="SUPFAM" id="SSF46689">
    <property type="entry name" value="Homeodomain-like"/>
    <property type="match status" value="1"/>
</dbReference>
<feature type="region of interest" description="Disordered" evidence="3">
    <location>
        <begin position="1"/>
        <end position="132"/>
    </location>
</feature>
<keyword evidence="1 2" id="KW-0371">Homeobox</keyword>
<comment type="caution">
    <text evidence="5">The sequence shown here is derived from an EMBL/GenBank/DDBJ whole genome shotgun (WGS) entry which is preliminary data.</text>
</comment>
<dbReference type="GO" id="GO:0005634">
    <property type="term" value="C:nucleus"/>
    <property type="evidence" value="ECO:0007669"/>
    <property type="project" value="UniProtKB-SubCell"/>
</dbReference>
<evidence type="ECO:0000313" key="6">
    <source>
        <dbReference type="Proteomes" id="UP001385951"/>
    </source>
</evidence>
<dbReference type="PANTHER" id="PTHR46255">
    <property type="entry name" value="SHORT STATURE HOMEOBOX"/>
    <property type="match status" value="1"/>
</dbReference>
<dbReference type="GO" id="GO:1990837">
    <property type="term" value="F:sequence-specific double-stranded DNA binding"/>
    <property type="evidence" value="ECO:0007669"/>
    <property type="project" value="TreeGrafter"/>
</dbReference>
<dbReference type="Pfam" id="PF00046">
    <property type="entry name" value="Homeodomain"/>
    <property type="match status" value="1"/>
</dbReference>
<accession>A0AAW0FNA5</accession>
<feature type="compositionally biased region" description="Polar residues" evidence="3">
    <location>
        <begin position="297"/>
        <end position="324"/>
    </location>
</feature>
<feature type="compositionally biased region" description="Pro residues" evidence="3">
    <location>
        <begin position="1"/>
        <end position="10"/>
    </location>
</feature>
<evidence type="ECO:0000256" key="3">
    <source>
        <dbReference type="SAM" id="MobiDB-lite"/>
    </source>
</evidence>
<dbReference type="CDD" id="cd00086">
    <property type="entry name" value="homeodomain"/>
    <property type="match status" value="1"/>
</dbReference>
<protein>
    <recommendedName>
        <fullName evidence="4">Homeobox domain-containing protein</fullName>
    </recommendedName>
</protein>
<evidence type="ECO:0000259" key="4">
    <source>
        <dbReference type="PROSITE" id="PS50071"/>
    </source>
</evidence>
<feature type="compositionally biased region" description="Polar residues" evidence="3">
    <location>
        <begin position="354"/>
        <end position="365"/>
    </location>
</feature>
<feature type="domain" description="Homeobox" evidence="4">
    <location>
        <begin position="120"/>
        <end position="180"/>
    </location>
</feature>
<feature type="compositionally biased region" description="Polar residues" evidence="3">
    <location>
        <begin position="203"/>
        <end position="220"/>
    </location>
</feature>